<gene>
    <name evidence="2" type="ORF">E3N88_06395</name>
</gene>
<evidence type="ECO:0000313" key="3">
    <source>
        <dbReference type="Proteomes" id="UP000326396"/>
    </source>
</evidence>
<keyword evidence="3" id="KW-1185">Reference proteome</keyword>
<evidence type="ECO:0000313" key="2">
    <source>
        <dbReference type="EMBL" id="KAD6795499.1"/>
    </source>
</evidence>
<dbReference type="AlphaFoldDB" id="A0A5N6PRK4"/>
<dbReference type="EMBL" id="SZYD01000003">
    <property type="protein sequence ID" value="KAD6795499.1"/>
    <property type="molecule type" value="Genomic_DNA"/>
</dbReference>
<protein>
    <submittedName>
        <fullName evidence="2">Uncharacterized protein</fullName>
    </submittedName>
</protein>
<name>A0A5N6PRK4_9ASTR</name>
<evidence type="ECO:0000256" key="1">
    <source>
        <dbReference type="SAM" id="MobiDB-lite"/>
    </source>
</evidence>
<feature type="compositionally biased region" description="Polar residues" evidence="1">
    <location>
        <begin position="39"/>
        <end position="71"/>
    </location>
</feature>
<proteinExistence type="predicted"/>
<feature type="compositionally biased region" description="Basic and acidic residues" evidence="1">
    <location>
        <begin position="83"/>
        <end position="92"/>
    </location>
</feature>
<dbReference type="Proteomes" id="UP000326396">
    <property type="component" value="Linkage Group LG11"/>
</dbReference>
<reference evidence="2 3" key="1">
    <citation type="submission" date="2019-05" db="EMBL/GenBank/DDBJ databases">
        <title>Mikania micrantha, genome provides insights into the molecular mechanism of rapid growth.</title>
        <authorList>
            <person name="Liu B."/>
        </authorList>
    </citation>
    <scope>NUCLEOTIDE SEQUENCE [LARGE SCALE GENOMIC DNA]</scope>
    <source>
        <strain evidence="2">NLD-2019</strain>
        <tissue evidence="2">Leaf</tissue>
    </source>
</reference>
<accession>A0A5N6PRK4</accession>
<organism evidence="2 3">
    <name type="scientific">Mikania micrantha</name>
    <name type="common">bitter vine</name>
    <dbReference type="NCBI Taxonomy" id="192012"/>
    <lineage>
        <taxon>Eukaryota</taxon>
        <taxon>Viridiplantae</taxon>
        <taxon>Streptophyta</taxon>
        <taxon>Embryophyta</taxon>
        <taxon>Tracheophyta</taxon>
        <taxon>Spermatophyta</taxon>
        <taxon>Magnoliopsida</taxon>
        <taxon>eudicotyledons</taxon>
        <taxon>Gunneridae</taxon>
        <taxon>Pentapetalae</taxon>
        <taxon>asterids</taxon>
        <taxon>campanulids</taxon>
        <taxon>Asterales</taxon>
        <taxon>Asteraceae</taxon>
        <taxon>Asteroideae</taxon>
        <taxon>Heliantheae alliance</taxon>
        <taxon>Eupatorieae</taxon>
        <taxon>Mikania</taxon>
    </lineage>
</organism>
<sequence>MISAEFIVHTAQIRPEPGEVTNVSGPADQTGPQSPAFETPNTRSQPSPPTVENQELSPDNEAQSDMCTPTTGVRGRGPMLPRIHTDKDHESDPSMAEEDTYDDTPPQGWKKLSDVYDEAPQVNLATCCALSSGDS</sequence>
<feature type="region of interest" description="Disordered" evidence="1">
    <location>
        <begin position="1"/>
        <end position="111"/>
    </location>
</feature>
<comment type="caution">
    <text evidence="2">The sequence shown here is derived from an EMBL/GenBank/DDBJ whole genome shotgun (WGS) entry which is preliminary data.</text>
</comment>